<dbReference type="AlphaFoldDB" id="A0A9D1YN49"/>
<comment type="caution">
    <text evidence="1">The sequence shown here is derived from an EMBL/GenBank/DDBJ whole genome shotgun (WGS) entry which is preliminary data.</text>
</comment>
<name>A0A9D1YN49_9FIRM</name>
<sequence length="206" mass="23142">IRWYKRYWTVLIAALGVMVISGCSKGNSSVNPPAVSETELSEDVTDHTVTPAETEITSGGDLQTSTMLICWNNEVFSFENSSLDIAGLYENVEALLWIAPRGGAGIDSEGNQIEAASNELIQLSENMASGDRIEEDVLLLRINREYAVENTPMSYKDIVMYRDNEDAYLAWQMADDRNTWYLFRLPGYGEWLEKEVAIYMRCATGL</sequence>
<evidence type="ECO:0000313" key="1">
    <source>
        <dbReference type="EMBL" id="HIY59731.1"/>
    </source>
</evidence>
<protein>
    <submittedName>
        <fullName evidence="1">Uncharacterized protein</fullName>
    </submittedName>
</protein>
<dbReference type="Proteomes" id="UP000824007">
    <property type="component" value="Unassembled WGS sequence"/>
</dbReference>
<feature type="non-terminal residue" evidence="1">
    <location>
        <position position="1"/>
    </location>
</feature>
<evidence type="ECO:0000313" key="2">
    <source>
        <dbReference type="Proteomes" id="UP000824007"/>
    </source>
</evidence>
<organism evidence="1 2">
    <name type="scientific">Candidatus Eisenbergiella pullistercoris</name>
    <dbReference type="NCBI Taxonomy" id="2838555"/>
    <lineage>
        <taxon>Bacteria</taxon>
        <taxon>Bacillati</taxon>
        <taxon>Bacillota</taxon>
        <taxon>Clostridia</taxon>
        <taxon>Lachnospirales</taxon>
        <taxon>Lachnospiraceae</taxon>
        <taxon>Eisenbergiella</taxon>
    </lineage>
</organism>
<proteinExistence type="predicted"/>
<reference evidence="1" key="1">
    <citation type="journal article" date="2021" name="PeerJ">
        <title>Extensive microbial diversity within the chicken gut microbiome revealed by metagenomics and culture.</title>
        <authorList>
            <person name="Gilroy R."/>
            <person name="Ravi A."/>
            <person name="Getino M."/>
            <person name="Pursley I."/>
            <person name="Horton D.L."/>
            <person name="Alikhan N.F."/>
            <person name="Baker D."/>
            <person name="Gharbi K."/>
            <person name="Hall N."/>
            <person name="Watson M."/>
            <person name="Adriaenssens E.M."/>
            <person name="Foster-Nyarko E."/>
            <person name="Jarju S."/>
            <person name="Secka A."/>
            <person name="Antonio M."/>
            <person name="Oren A."/>
            <person name="Chaudhuri R.R."/>
            <person name="La Ragione R."/>
            <person name="Hildebrand F."/>
            <person name="Pallen M.J."/>
        </authorList>
    </citation>
    <scope>NUCLEOTIDE SEQUENCE</scope>
    <source>
        <strain evidence="1">ChiSxjej3B15-24422</strain>
    </source>
</reference>
<gene>
    <name evidence="1" type="ORF">H9831_03475</name>
</gene>
<dbReference type="EMBL" id="DXDD01000044">
    <property type="protein sequence ID" value="HIY59731.1"/>
    <property type="molecule type" value="Genomic_DNA"/>
</dbReference>
<reference evidence="1" key="2">
    <citation type="submission" date="2021-04" db="EMBL/GenBank/DDBJ databases">
        <authorList>
            <person name="Gilroy R."/>
        </authorList>
    </citation>
    <scope>NUCLEOTIDE SEQUENCE</scope>
    <source>
        <strain evidence="1">ChiSxjej3B15-24422</strain>
    </source>
</reference>
<accession>A0A9D1YN49</accession>